<dbReference type="NCBIfam" id="TIGR01200">
    <property type="entry name" value="GLPGLI"/>
    <property type="match status" value="1"/>
</dbReference>
<proteinExistence type="predicted"/>
<reference evidence="1 2" key="1">
    <citation type="submission" date="2018-11" db="EMBL/GenBank/DDBJ databases">
        <title>Novel bacteria species description.</title>
        <authorList>
            <person name="Han J.-H."/>
        </authorList>
    </citation>
    <scope>NUCLEOTIDE SEQUENCE [LARGE SCALE GENOMIC DNA]</scope>
    <source>
        <strain evidence="1 2">KCTC23259</strain>
    </source>
</reference>
<accession>A0AAE3H4L8</accession>
<dbReference type="EMBL" id="RJUF01000040">
    <property type="protein sequence ID" value="MCP9763801.1"/>
    <property type="molecule type" value="Genomic_DNA"/>
</dbReference>
<comment type="caution">
    <text evidence="1">The sequence shown here is derived from an EMBL/GenBank/DDBJ whole genome shotgun (WGS) entry which is preliminary data.</text>
</comment>
<evidence type="ECO:0000313" key="1">
    <source>
        <dbReference type="EMBL" id="MCP9763801.1"/>
    </source>
</evidence>
<organism evidence="1 2">
    <name type="scientific">Lacihabitans soyangensis</name>
    <dbReference type="NCBI Taxonomy" id="869394"/>
    <lineage>
        <taxon>Bacteria</taxon>
        <taxon>Pseudomonadati</taxon>
        <taxon>Bacteroidota</taxon>
        <taxon>Cytophagia</taxon>
        <taxon>Cytophagales</taxon>
        <taxon>Leadbetterellaceae</taxon>
        <taxon>Lacihabitans</taxon>
    </lineage>
</organism>
<dbReference type="AlphaFoldDB" id="A0AAE3H4L8"/>
<evidence type="ECO:0000313" key="2">
    <source>
        <dbReference type="Proteomes" id="UP001204144"/>
    </source>
</evidence>
<keyword evidence="2" id="KW-1185">Reference proteome</keyword>
<dbReference type="Pfam" id="PF09697">
    <property type="entry name" value="Porph_ging"/>
    <property type="match status" value="1"/>
</dbReference>
<dbReference type="RefSeq" id="WP_255037569.1">
    <property type="nucleotide sequence ID" value="NZ_RJUF01000040.1"/>
</dbReference>
<sequence length="246" mass="28028">MKNILVLLLLSFSAYSQFQKSGKIYFKESIKLNIQISEENKEMAKMMPTSQDTYKVLFYNSNESLFKIEEKKNEDLDIKHEEGGNQMRMVFKVPQTTIYQNLSENNFVQSQEFLDKEFLIVDQVNDKKWKVTGEQKKVLDFVCIKATLVDTSQKVVAWFTPQIPVGMGPNGYSGLPGMILALDTDNGQRLIAATKIEALPAGFVFTQPEKGKKVSKAEFKKIRDDKMKEMGSDGKGGVRMIIRNEN</sequence>
<dbReference type="InterPro" id="IPR005901">
    <property type="entry name" value="GLPGLI"/>
</dbReference>
<name>A0AAE3H4L8_9BACT</name>
<gene>
    <name evidence="1" type="ORF">EGI31_12635</name>
</gene>
<dbReference type="Proteomes" id="UP001204144">
    <property type="component" value="Unassembled WGS sequence"/>
</dbReference>
<protein>
    <submittedName>
        <fullName evidence="1">GLPGLI family protein</fullName>
    </submittedName>
</protein>